<protein>
    <submittedName>
        <fullName evidence="2">SirA family protein</fullName>
    </submittedName>
</protein>
<dbReference type="InterPro" id="IPR036868">
    <property type="entry name" value="TusA-like_sf"/>
</dbReference>
<dbReference type="EMBL" id="NBIM01000002">
    <property type="protein sequence ID" value="OXY81756.1"/>
    <property type="molecule type" value="Genomic_DNA"/>
</dbReference>
<name>A0A233RED7_9GAMM</name>
<dbReference type="RefSeq" id="WP_094200644.1">
    <property type="nucleotide sequence ID" value="NZ_NBIM01000002.1"/>
</dbReference>
<reference evidence="2 3" key="1">
    <citation type="submission" date="2017-08" db="EMBL/GenBank/DDBJ databases">
        <title>A Genome Sequence of Oceanimonas doudoroffii ATCC 27123T.</title>
        <authorList>
            <person name="Brennan M.A."/>
            <person name="Maclea K.S."/>
            <person name="Mcclelland W.D."/>
            <person name="Trachtenberg A.M."/>
        </authorList>
    </citation>
    <scope>NUCLEOTIDE SEQUENCE [LARGE SCALE GENOMIC DNA]</scope>
    <source>
        <strain evidence="2 3">ATCC 27123</strain>
    </source>
</reference>
<keyword evidence="3" id="KW-1185">Reference proteome</keyword>
<dbReference type="SUPFAM" id="SSF64307">
    <property type="entry name" value="SirA-like"/>
    <property type="match status" value="1"/>
</dbReference>
<dbReference type="Proteomes" id="UP000242757">
    <property type="component" value="Unassembled WGS sequence"/>
</dbReference>
<evidence type="ECO:0000259" key="1">
    <source>
        <dbReference type="Pfam" id="PF01206"/>
    </source>
</evidence>
<dbReference type="OrthoDB" id="9797352at2"/>
<dbReference type="CDD" id="cd00291">
    <property type="entry name" value="SirA_YedF_YeeD"/>
    <property type="match status" value="1"/>
</dbReference>
<sequence>MDRLDAGALRCPQPLLELKLWLKSAGARQRLWLRLTDTGSRRDIPAYLVRTGQGVEVVTDCPEQLVLIVTKHS</sequence>
<accession>A0A233RED7</accession>
<gene>
    <name evidence="2" type="ORF">B6S08_09885</name>
</gene>
<organism evidence="2 3">
    <name type="scientific">Oceanimonas doudoroffii</name>
    <dbReference type="NCBI Taxonomy" id="84158"/>
    <lineage>
        <taxon>Bacteria</taxon>
        <taxon>Pseudomonadati</taxon>
        <taxon>Pseudomonadota</taxon>
        <taxon>Gammaproteobacteria</taxon>
        <taxon>Aeromonadales</taxon>
        <taxon>Aeromonadaceae</taxon>
        <taxon>Oceanimonas</taxon>
    </lineage>
</organism>
<comment type="caution">
    <text evidence="2">The sequence shown here is derived from an EMBL/GenBank/DDBJ whole genome shotgun (WGS) entry which is preliminary data.</text>
</comment>
<proteinExistence type="predicted"/>
<evidence type="ECO:0000313" key="2">
    <source>
        <dbReference type="EMBL" id="OXY81756.1"/>
    </source>
</evidence>
<evidence type="ECO:0000313" key="3">
    <source>
        <dbReference type="Proteomes" id="UP000242757"/>
    </source>
</evidence>
<dbReference type="Gene3D" id="3.30.110.40">
    <property type="entry name" value="TusA-like domain"/>
    <property type="match status" value="1"/>
</dbReference>
<dbReference type="InterPro" id="IPR001455">
    <property type="entry name" value="TusA-like"/>
</dbReference>
<feature type="domain" description="UPF0033" evidence="1">
    <location>
        <begin position="3"/>
        <end position="71"/>
    </location>
</feature>
<dbReference type="AlphaFoldDB" id="A0A233RED7"/>
<dbReference type="Pfam" id="PF01206">
    <property type="entry name" value="TusA"/>
    <property type="match status" value="1"/>
</dbReference>